<proteinExistence type="inferred from homology"/>
<dbReference type="PANTHER" id="PTHR43546">
    <property type="entry name" value="UPF0173 METAL-DEPENDENT HYDROLASE MJ1163-RELATED"/>
    <property type="match status" value="1"/>
</dbReference>
<dbReference type="Proteomes" id="UP000007523">
    <property type="component" value="Chromosome"/>
</dbReference>
<dbReference type="SMART" id="SM00849">
    <property type="entry name" value="Lactamase_B"/>
    <property type="match status" value="1"/>
</dbReference>
<dbReference type="NCBIfam" id="NF001911">
    <property type="entry name" value="PRK00685.1"/>
    <property type="match status" value="1"/>
</dbReference>
<dbReference type="PANTHER" id="PTHR43546:SF3">
    <property type="entry name" value="UPF0173 METAL-DEPENDENT HYDROLASE MJ1163"/>
    <property type="match status" value="1"/>
</dbReference>
<evidence type="ECO:0000259" key="6">
    <source>
        <dbReference type="SMART" id="SM00849"/>
    </source>
</evidence>
<dbReference type="HOGENOM" id="CLU_070010_4_1_9"/>
<dbReference type="GO" id="GO:0016787">
    <property type="term" value="F:hydrolase activity"/>
    <property type="evidence" value="ECO:0007669"/>
    <property type="project" value="UniProtKB-UniRule"/>
</dbReference>
<dbReference type="AlphaFoldDB" id="H6NJK6"/>
<dbReference type="STRING" id="1116391.PM3016_2810"/>
<gene>
    <name evidence="7" type="ORF">PM3016_2810</name>
</gene>
<name>H6NJK6_9BACL</name>
<evidence type="ECO:0000256" key="3">
    <source>
        <dbReference type="ARBA" id="ARBA00034301"/>
    </source>
</evidence>
<comment type="catalytic activity">
    <reaction evidence="4">
        <text>3',5'-cyclic UMP + H2O = UMP + H(+)</text>
        <dbReference type="Rhea" id="RHEA:70575"/>
        <dbReference type="ChEBI" id="CHEBI:15377"/>
        <dbReference type="ChEBI" id="CHEBI:15378"/>
        <dbReference type="ChEBI" id="CHEBI:57865"/>
        <dbReference type="ChEBI" id="CHEBI:184387"/>
    </reaction>
    <physiologicalReaction direction="left-to-right" evidence="4">
        <dbReference type="Rhea" id="RHEA:70576"/>
    </physiologicalReaction>
</comment>
<dbReference type="EMBL" id="CP003235">
    <property type="protein sequence ID" value="AFC29686.1"/>
    <property type="molecule type" value="Genomic_DNA"/>
</dbReference>
<sequence>MEVWYHGHSCVQLTHGGHSLIIDPFISGNGLAVTRPEDVKVDHILLTHAHADHILDTVPIAKANDATVVATFELAAYMGWQGLKTFAMNIGGRTSLGYADVEMTPALHSSGIVLEEEKKIIYGGMPGGFVIKWAGFTIYHSGDTSLFSDMKLIGERHSIDLAFLPIGDVFTMGPEDAATAAAWLGAKSVVPLHFDTFPPIRQDAEKFAAGLSQQGIRGISMQPGEKRVLEA</sequence>
<organism evidence="7 8">
    <name type="scientific">Paenibacillus mucilaginosus 3016</name>
    <dbReference type="NCBI Taxonomy" id="1116391"/>
    <lineage>
        <taxon>Bacteria</taxon>
        <taxon>Bacillati</taxon>
        <taxon>Bacillota</taxon>
        <taxon>Bacilli</taxon>
        <taxon>Bacillales</taxon>
        <taxon>Paenibacillaceae</taxon>
        <taxon>Paenibacillus</taxon>
    </lineage>
</organism>
<keyword evidence="8" id="KW-1185">Reference proteome</keyword>
<keyword evidence="1 5" id="KW-0378">Hydrolase</keyword>
<comment type="catalytic activity">
    <reaction evidence="2">
        <text>3',5'-cyclic CMP + H2O = CMP + H(+)</text>
        <dbReference type="Rhea" id="RHEA:72675"/>
        <dbReference type="ChEBI" id="CHEBI:15377"/>
        <dbReference type="ChEBI" id="CHEBI:15378"/>
        <dbReference type="ChEBI" id="CHEBI:58003"/>
        <dbReference type="ChEBI" id="CHEBI:60377"/>
    </reaction>
    <physiologicalReaction direction="left-to-right" evidence="2">
        <dbReference type="Rhea" id="RHEA:72676"/>
    </physiologicalReaction>
</comment>
<evidence type="ECO:0000256" key="2">
    <source>
        <dbReference type="ARBA" id="ARBA00034221"/>
    </source>
</evidence>
<dbReference type="RefSeq" id="WP_014369942.1">
    <property type="nucleotide sequence ID" value="NC_016935.1"/>
</dbReference>
<evidence type="ECO:0000256" key="5">
    <source>
        <dbReference type="HAMAP-Rule" id="MF_00457"/>
    </source>
</evidence>
<comment type="similarity">
    <text evidence="5">Belongs to the UPF0173 family.</text>
</comment>
<accession>H6NJK6</accession>
<evidence type="ECO:0000256" key="1">
    <source>
        <dbReference type="ARBA" id="ARBA00022801"/>
    </source>
</evidence>
<comment type="function">
    <text evidence="3">Counteracts the endogenous Pycsar antiviral defense system. Phosphodiesterase that enables metal-dependent hydrolysis of host cyclic nucleotide Pycsar defense signals such as cCMP and cUMP.</text>
</comment>
<reference evidence="7 8" key="1">
    <citation type="journal article" date="2012" name="J. Bacteriol.">
        <title>Complete Genome Sequence of Paenibacillus mucilaginosus 3016, a Bacterium Functional as Microbial Fertilizer.</title>
        <authorList>
            <person name="Ma M."/>
            <person name="Wang Z."/>
            <person name="Li L."/>
            <person name="Jiang X."/>
            <person name="Guan D."/>
            <person name="Cao F."/>
            <person name="Chen H."/>
            <person name="Wang X."/>
            <person name="Shen D."/>
            <person name="Du B."/>
            <person name="Li J."/>
        </authorList>
    </citation>
    <scope>NUCLEOTIDE SEQUENCE [LARGE SCALE GENOMIC DNA]</scope>
    <source>
        <strain evidence="7 8">3016</strain>
    </source>
</reference>
<dbReference type="InterPro" id="IPR001279">
    <property type="entry name" value="Metallo-B-lactamas"/>
</dbReference>
<dbReference type="InterPro" id="IPR036866">
    <property type="entry name" value="RibonucZ/Hydroxyglut_hydro"/>
</dbReference>
<dbReference type="InterPro" id="IPR050114">
    <property type="entry name" value="UPF0173_UPF0282_UlaG_hydrolase"/>
</dbReference>
<dbReference type="KEGG" id="pmq:PM3016_2810"/>
<evidence type="ECO:0000256" key="4">
    <source>
        <dbReference type="ARBA" id="ARBA00048505"/>
    </source>
</evidence>
<dbReference type="HAMAP" id="MF_00457">
    <property type="entry name" value="UPF0173"/>
    <property type="match status" value="1"/>
</dbReference>
<evidence type="ECO:0000313" key="8">
    <source>
        <dbReference type="Proteomes" id="UP000007523"/>
    </source>
</evidence>
<feature type="domain" description="Metallo-beta-lactamase" evidence="6">
    <location>
        <begin position="7"/>
        <end position="193"/>
    </location>
</feature>
<dbReference type="InterPro" id="IPR022877">
    <property type="entry name" value="UPF0173"/>
</dbReference>
<protein>
    <recommendedName>
        <fullName evidence="5">UPF0173 metal-dependent hydrolase PM3016_2810</fullName>
    </recommendedName>
</protein>
<evidence type="ECO:0000313" key="7">
    <source>
        <dbReference type="EMBL" id="AFC29686.1"/>
    </source>
</evidence>
<dbReference type="Pfam" id="PF12706">
    <property type="entry name" value="Lactamase_B_2"/>
    <property type="match status" value="1"/>
</dbReference>
<dbReference type="Gene3D" id="3.60.15.10">
    <property type="entry name" value="Ribonuclease Z/Hydroxyacylglutathione hydrolase-like"/>
    <property type="match status" value="1"/>
</dbReference>
<dbReference type="SUPFAM" id="SSF56281">
    <property type="entry name" value="Metallo-hydrolase/oxidoreductase"/>
    <property type="match status" value="1"/>
</dbReference>